<dbReference type="Proteomes" id="UP000076476">
    <property type="component" value="Unassembled WGS sequence"/>
</dbReference>
<comment type="similarity">
    <text evidence="2">Belongs to the metallo-beta-lactamase superfamily.</text>
</comment>
<dbReference type="OrthoDB" id="333278at2"/>
<dbReference type="GO" id="GO:0016787">
    <property type="term" value="F:hydrolase activity"/>
    <property type="evidence" value="ECO:0007669"/>
    <property type="project" value="UniProtKB-KW"/>
</dbReference>
<dbReference type="Gene3D" id="3.60.15.10">
    <property type="entry name" value="Ribonuclease Z/Hydroxyacylglutathione hydrolase-like"/>
    <property type="match status" value="1"/>
</dbReference>
<proteinExistence type="inferred from homology"/>
<evidence type="ECO:0000256" key="2">
    <source>
        <dbReference type="ARBA" id="ARBA00007749"/>
    </source>
</evidence>
<organism evidence="7 8">
    <name type="scientific">Aeribacillus pallidus</name>
    <dbReference type="NCBI Taxonomy" id="33936"/>
    <lineage>
        <taxon>Bacteria</taxon>
        <taxon>Bacillati</taxon>
        <taxon>Bacillota</taxon>
        <taxon>Bacilli</taxon>
        <taxon>Bacillales</taxon>
        <taxon>Bacillaceae</taxon>
        <taxon>Aeribacillus</taxon>
    </lineage>
</organism>
<name>A0A165ZBK9_9BACI</name>
<keyword evidence="8" id="KW-1185">Reference proteome</keyword>
<dbReference type="EMBL" id="LWBR01000001">
    <property type="protein sequence ID" value="KZN98079.1"/>
    <property type="molecule type" value="Genomic_DNA"/>
</dbReference>
<keyword evidence="3" id="KW-0479">Metal-binding</keyword>
<dbReference type="AlphaFoldDB" id="A0A165ZBK9"/>
<reference evidence="7 8" key="1">
    <citation type="submission" date="2016-04" db="EMBL/GenBank/DDBJ databases">
        <title>Draft genome sequence of Aeribacillus pallidus 8m3 from petroleum reservoir.</title>
        <authorList>
            <person name="Poltaraus A.B."/>
            <person name="Nazina T.N."/>
            <person name="Tourova T.P."/>
            <person name="Malakho S.M."/>
            <person name="Korshunova A.V."/>
            <person name="Sokolova D.S."/>
        </authorList>
    </citation>
    <scope>NUCLEOTIDE SEQUENCE [LARGE SCALE GENOMIC DNA]</scope>
    <source>
        <strain evidence="7 8">8m3</strain>
    </source>
</reference>
<dbReference type="STRING" id="33936.AZI98_00645"/>
<protein>
    <submittedName>
        <fullName evidence="7">MBL fold metallo-hydrolase</fullName>
    </submittedName>
</protein>
<comment type="cofactor">
    <cofactor evidence="1">
        <name>Zn(2+)</name>
        <dbReference type="ChEBI" id="CHEBI:29105"/>
    </cofactor>
</comment>
<sequence length="270" mass="30263">MSNHNWEIYPLVLGEADVSKVLDTFWSLSRDKSMVTVPILAWLLVPTFNEEPILVDTGFRDAERCQTVHGLGPHRTKPEWSLRTQLKNHGFTAEEIKKVILTHLHYDHAGGCAEFPNAKFIVQRTELQAAAAPMVSSQLKIGGGALFYDRKDIAELIDPLWPQVHLIEGDTEIAPGVKCVLFQNTHTPGSQAVYVQTEFGTAVILGDIARNVELNINQEIPPGLIYDLEATYRAMIRIKNEADIVLPSHDYEVVKKYRNGLKEGTSVHEN</sequence>
<dbReference type="PANTHER" id="PTHR42978">
    <property type="entry name" value="QUORUM-QUENCHING LACTONASE YTNP-RELATED-RELATED"/>
    <property type="match status" value="1"/>
</dbReference>
<accession>A0A165ZBK9</accession>
<dbReference type="RefSeq" id="WP_063386357.1">
    <property type="nucleotide sequence ID" value="NZ_LWBR01000001.1"/>
</dbReference>
<evidence type="ECO:0000313" key="7">
    <source>
        <dbReference type="EMBL" id="KZN98079.1"/>
    </source>
</evidence>
<dbReference type="InterPro" id="IPR036866">
    <property type="entry name" value="RibonucZ/Hydroxyglut_hydro"/>
</dbReference>
<comment type="caution">
    <text evidence="7">The sequence shown here is derived from an EMBL/GenBank/DDBJ whole genome shotgun (WGS) entry which is preliminary data.</text>
</comment>
<evidence type="ECO:0000256" key="4">
    <source>
        <dbReference type="ARBA" id="ARBA00022801"/>
    </source>
</evidence>
<evidence type="ECO:0000256" key="5">
    <source>
        <dbReference type="ARBA" id="ARBA00022833"/>
    </source>
</evidence>
<evidence type="ECO:0000256" key="1">
    <source>
        <dbReference type="ARBA" id="ARBA00001947"/>
    </source>
</evidence>
<evidence type="ECO:0000256" key="3">
    <source>
        <dbReference type="ARBA" id="ARBA00022723"/>
    </source>
</evidence>
<keyword evidence="5" id="KW-0862">Zinc</keyword>
<dbReference type="CDD" id="cd07729">
    <property type="entry name" value="AHL_lactonase_MBL-fold"/>
    <property type="match status" value="1"/>
</dbReference>
<dbReference type="InterPro" id="IPR051013">
    <property type="entry name" value="MBL_superfamily_lactonases"/>
</dbReference>
<feature type="domain" description="Metallo-beta-lactamase" evidence="6">
    <location>
        <begin position="38"/>
        <end position="249"/>
    </location>
</feature>
<gene>
    <name evidence="7" type="ORF">AZI98_00645</name>
</gene>
<keyword evidence="4 7" id="KW-0378">Hydrolase</keyword>
<dbReference type="SMART" id="SM00849">
    <property type="entry name" value="Lactamase_B"/>
    <property type="match status" value="1"/>
</dbReference>
<dbReference type="GO" id="GO:0046872">
    <property type="term" value="F:metal ion binding"/>
    <property type="evidence" value="ECO:0007669"/>
    <property type="project" value="UniProtKB-KW"/>
</dbReference>
<dbReference type="Pfam" id="PF00753">
    <property type="entry name" value="Lactamase_B"/>
    <property type="match status" value="1"/>
</dbReference>
<dbReference type="PANTHER" id="PTHR42978:SF7">
    <property type="entry name" value="METALLO-HYDROLASE RV2300C-RELATED"/>
    <property type="match status" value="1"/>
</dbReference>
<evidence type="ECO:0000313" key="8">
    <source>
        <dbReference type="Proteomes" id="UP000076476"/>
    </source>
</evidence>
<dbReference type="InterPro" id="IPR001279">
    <property type="entry name" value="Metallo-B-lactamas"/>
</dbReference>
<evidence type="ECO:0000259" key="6">
    <source>
        <dbReference type="SMART" id="SM00849"/>
    </source>
</evidence>
<dbReference type="SUPFAM" id="SSF56281">
    <property type="entry name" value="Metallo-hydrolase/oxidoreductase"/>
    <property type="match status" value="1"/>
</dbReference>